<organism evidence="4 5">
    <name type="scientific">Kitasatospora purpeofusca</name>
    <dbReference type="NCBI Taxonomy" id="67352"/>
    <lineage>
        <taxon>Bacteria</taxon>
        <taxon>Bacillati</taxon>
        <taxon>Actinomycetota</taxon>
        <taxon>Actinomycetes</taxon>
        <taxon>Kitasatosporales</taxon>
        <taxon>Streptomycetaceae</taxon>
        <taxon>Kitasatospora</taxon>
    </lineage>
</organism>
<dbReference type="RefSeq" id="WP_328958162.1">
    <property type="nucleotide sequence ID" value="NZ_CP108110.1"/>
</dbReference>
<evidence type="ECO:0000256" key="2">
    <source>
        <dbReference type="SAM" id="MobiDB-lite"/>
    </source>
</evidence>
<dbReference type="GO" id="GO:0016787">
    <property type="term" value="F:hydrolase activity"/>
    <property type="evidence" value="ECO:0007669"/>
    <property type="project" value="UniProtKB-KW"/>
</dbReference>
<feature type="region of interest" description="Disordered" evidence="2">
    <location>
        <begin position="1"/>
        <end position="23"/>
    </location>
</feature>
<sequence length="284" mass="29944">MATHVRTPGTTIGSARSADGTTIGYRSTGSGPGLLLVPGAFALAADFDGLAAELADRFTVHTVERRGRGTSGPQGDAYSAAAECADIEAVRAATGARFVFGHSFGGFLTLEAALAGSAFERIAVYEPGVSVGGSIPFDWADRCRRELDAGKPAEAFLTFVRGVNPGTSGKAPRWLLRLILPLALKKPERLQKHALLPAAIREHAEIAARDNTFREYGRLDRPVLLMAGKEARSTGAGRAAASVQEILPGSRLRLFPKLDHFGPEANPAAVAPVVADFFLEPSAR</sequence>
<evidence type="ECO:0000313" key="4">
    <source>
        <dbReference type="EMBL" id="WUQ87602.1"/>
    </source>
</evidence>
<protein>
    <submittedName>
        <fullName evidence="4">Alpha/beta hydrolase</fullName>
    </submittedName>
</protein>
<evidence type="ECO:0000313" key="5">
    <source>
        <dbReference type="Proteomes" id="UP001432222"/>
    </source>
</evidence>
<accession>A0ABZ1UCC3</accession>
<evidence type="ECO:0000256" key="1">
    <source>
        <dbReference type="ARBA" id="ARBA00022801"/>
    </source>
</evidence>
<dbReference type="Proteomes" id="UP001432222">
    <property type="component" value="Chromosome"/>
</dbReference>
<dbReference type="InterPro" id="IPR000073">
    <property type="entry name" value="AB_hydrolase_1"/>
</dbReference>
<dbReference type="Gene3D" id="3.40.50.1820">
    <property type="entry name" value="alpha/beta hydrolase"/>
    <property type="match status" value="1"/>
</dbReference>
<dbReference type="SUPFAM" id="SSF53474">
    <property type="entry name" value="alpha/beta-Hydrolases"/>
    <property type="match status" value="1"/>
</dbReference>
<gene>
    <name evidence="4" type="ORF">OHA16_34305</name>
</gene>
<dbReference type="Pfam" id="PF12697">
    <property type="entry name" value="Abhydrolase_6"/>
    <property type="match status" value="1"/>
</dbReference>
<name>A0ABZ1UCC3_9ACTN</name>
<keyword evidence="5" id="KW-1185">Reference proteome</keyword>
<dbReference type="InterPro" id="IPR029058">
    <property type="entry name" value="AB_hydrolase_fold"/>
</dbReference>
<keyword evidence="1 4" id="KW-0378">Hydrolase</keyword>
<feature type="domain" description="AB hydrolase-1" evidence="3">
    <location>
        <begin position="34"/>
        <end position="272"/>
    </location>
</feature>
<dbReference type="EMBL" id="CP108110">
    <property type="protein sequence ID" value="WUQ87602.1"/>
    <property type="molecule type" value="Genomic_DNA"/>
</dbReference>
<evidence type="ECO:0000259" key="3">
    <source>
        <dbReference type="Pfam" id="PF12697"/>
    </source>
</evidence>
<proteinExistence type="predicted"/>
<dbReference type="PANTHER" id="PTHR43798:SF31">
    <property type="entry name" value="AB HYDROLASE SUPERFAMILY PROTEIN YCLE"/>
    <property type="match status" value="1"/>
</dbReference>
<reference evidence="4" key="1">
    <citation type="submission" date="2022-10" db="EMBL/GenBank/DDBJ databases">
        <title>The complete genomes of actinobacterial strains from the NBC collection.</title>
        <authorList>
            <person name="Joergensen T.S."/>
            <person name="Alvarez Arevalo M."/>
            <person name="Sterndorff E.B."/>
            <person name="Faurdal D."/>
            <person name="Vuksanovic O."/>
            <person name="Mourched A.-S."/>
            <person name="Charusanti P."/>
            <person name="Shaw S."/>
            <person name="Blin K."/>
            <person name="Weber T."/>
        </authorList>
    </citation>
    <scope>NUCLEOTIDE SEQUENCE</scope>
    <source>
        <strain evidence="4">NBC_00222</strain>
    </source>
</reference>
<dbReference type="PANTHER" id="PTHR43798">
    <property type="entry name" value="MONOACYLGLYCEROL LIPASE"/>
    <property type="match status" value="1"/>
</dbReference>
<dbReference type="InterPro" id="IPR050266">
    <property type="entry name" value="AB_hydrolase_sf"/>
</dbReference>